<name>A0A1B6NVS5_9ZZZZ</name>
<dbReference type="EC" id="3.6.1.-" evidence="2"/>
<dbReference type="GO" id="GO:0016787">
    <property type="term" value="F:hydrolase activity"/>
    <property type="evidence" value="ECO:0007669"/>
    <property type="project" value="UniProtKB-KW"/>
</dbReference>
<dbReference type="SUPFAM" id="SSF141259">
    <property type="entry name" value="CarD-like"/>
    <property type="match status" value="1"/>
</dbReference>
<dbReference type="Pfam" id="PF02559">
    <property type="entry name" value="CarD_TRCF_RID"/>
    <property type="match status" value="1"/>
</dbReference>
<evidence type="ECO:0000313" key="2">
    <source>
        <dbReference type="EMBL" id="KTF07431.1"/>
    </source>
</evidence>
<organism evidence="2">
    <name type="scientific">marine sediment metagenome</name>
    <dbReference type="NCBI Taxonomy" id="412755"/>
    <lineage>
        <taxon>unclassified sequences</taxon>
        <taxon>metagenomes</taxon>
        <taxon>ecological metagenomes</taxon>
    </lineage>
</organism>
<dbReference type="Gene3D" id="2.40.10.170">
    <property type="match status" value="1"/>
</dbReference>
<feature type="domain" description="CarD-like/TRCF RNAP-interacting" evidence="1">
    <location>
        <begin position="4"/>
        <end position="52"/>
    </location>
</feature>
<gene>
    <name evidence="2" type="ORF">MGSAQ_001073</name>
</gene>
<keyword evidence="2" id="KW-0378">Hydrolase</keyword>
<protein>
    <submittedName>
        <fullName evidence="2">Transcription factor CarD domain protein</fullName>
        <ecNumber evidence="2">3.6.1.-</ecNumber>
    </submittedName>
</protein>
<proteinExistence type="predicted"/>
<evidence type="ECO:0000259" key="1">
    <source>
        <dbReference type="Pfam" id="PF02559"/>
    </source>
</evidence>
<sequence length="54" mass="5946">MAELSIGQPVVHLDHGVGRYLGLQTLDAGGVATEYLCIEYAKQSKLYVPVHRFT</sequence>
<dbReference type="InterPro" id="IPR003711">
    <property type="entry name" value="CarD-like/TRCF_RID"/>
</dbReference>
<reference evidence="2" key="1">
    <citation type="submission" date="2013-11" db="EMBL/GenBank/DDBJ databases">
        <title>Microbial diversity, functional groups and degradation webs in Northern and Southern Mediterranean and Red Sea marine crude oil polluted sites.</title>
        <authorList>
            <person name="Daffonchio D."/>
            <person name="Mapelli F."/>
            <person name="Ferrer M."/>
            <person name="Richter M."/>
            <person name="Cherif A."/>
            <person name="Malkawi H.I."/>
            <person name="Yakimov M.M."/>
            <person name="Abdel-Fattah Y.R."/>
            <person name="Blaghen M."/>
            <person name="Golyshin P.N."/>
            <person name="Kalogerakis N."/>
            <person name="Boon N."/>
            <person name="Magagnini M."/>
            <person name="Fava F."/>
        </authorList>
    </citation>
    <scope>NUCLEOTIDE SEQUENCE</scope>
</reference>
<dbReference type="AlphaFoldDB" id="A0A1B6NVS5"/>
<dbReference type="InterPro" id="IPR036101">
    <property type="entry name" value="CarD-like/TRCF_RID_sf"/>
</dbReference>
<dbReference type="EMBL" id="AYSL01000546">
    <property type="protein sequence ID" value="KTF07431.1"/>
    <property type="molecule type" value="Genomic_DNA"/>
</dbReference>
<accession>A0A1B6NVS5</accession>
<comment type="caution">
    <text evidence="2">The sequence shown here is derived from an EMBL/GenBank/DDBJ whole genome shotgun (WGS) entry which is preliminary data.</text>
</comment>